<sequence>MECKSSNGDPVKSCYEPGEASIFKDLLELDNFQENCVSGTYHQSAAFPASVTPPLAHISAESFPRKPWITSESSMDVIYSRLREGGQNVEAPDPHATLPLMNMFGENTINQAVSPLFNLKYKNQGMARAYDYKTASNGFDLKTSNSTVRVGVDEDRNRVCSIEADNECARFHAHIHDNGAQSSGSRSVSFYQSNAAKVVLNSDNTRDHVRSREECRRRPSSVGDVSQGTPYLAERMKCALNHYAAVSEGEFLSQVWLPTDVGNRGVLTTIGQPFLIHAHRGSSVLLFRELSTKYIFSAETDTDPEVLPGLPGRVFTSRFPEWTPNVQYYDANEYLRINDAKKCNVRGSLAVPVLEWGSRRCIAVVEVVLLLEKTEYSKEIENMCGALKEVNLYSSVDAQINRMPRQIIPKEGRQAALREIFEVLNAACETFKLPLAQTWVPVEQNSGLVDMASNRLQLCTGDGPYFVLDNGVRGFRQACTEHILERDQGAPGKAVLSNAPFFSSDIRRFTKTQYPLCHYARMYELRAAVAVRLRSLHTEECDYVLEFFFPQSCCESEQHQYLLNALSVTLQCTCRSLHTITRNEVEDSRISCSEPIPCDPRNGRTLHCNYESTSKSSFMQKKTAGGSSLVPLASEGSSEDSMSSIVDQEDGYCNTLVDTHHSTSMSRSCNAVNNGHGNMPSIGDGNVTALQFEHVFEDSERTRVRNTEVCQMKNGAREIKDPERRGPTDLFFPQIPSSDASSSVEGLRSSVPQVRNERRRGSMEKYISLDRLQQYFSGSLKDAAKDIGVCPTTLKRICRQHGILRWPCRKINKVNRSLIKLQGVIDSVQGIDGPLYIRSLMNRLGSPMLAEEHAKLDDGSQYLSFSNSEHQSRGSCSSFSPISIELGGSTSFLNGSHYGINPLSIGDTDNSVDQTGKQKVACDKFPEPCPDLRFRKQELRTSVRASTAPMESSPSESILLGKPEDSYWQSAIIVNHDIEPADFVTEFHHDNSCKQTMASLQNKDSKCHSHSGSGGSSDNRSTTSASNTGQIDDINTHVTVKATYRDDTARFKIRLESSLESLRQEIQNRFKLTQESYKVKYLDDEADWAILSCDADLAECMDILRSTGSSYIKLMITS</sequence>
<dbReference type="PROSITE" id="PS51519">
    <property type="entry name" value="RWP_RK"/>
    <property type="match status" value="1"/>
</dbReference>
<proteinExistence type="predicted"/>
<feature type="domain" description="PB1" evidence="7">
    <location>
        <begin position="1037"/>
        <end position="1118"/>
    </location>
</feature>
<dbReference type="InterPro" id="IPR000270">
    <property type="entry name" value="PB1_dom"/>
</dbReference>
<accession>A0A8T2S7X2</accession>
<dbReference type="InterPro" id="IPR003035">
    <property type="entry name" value="RWP-RK_dom"/>
</dbReference>
<dbReference type="PANTHER" id="PTHR32002">
    <property type="entry name" value="PROTEIN NLP8"/>
    <property type="match status" value="1"/>
</dbReference>
<evidence type="ECO:0000259" key="6">
    <source>
        <dbReference type="PROSITE" id="PS51519"/>
    </source>
</evidence>
<dbReference type="InterPro" id="IPR053793">
    <property type="entry name" value="PB1-like"/>
</dbReference>
<dbReference type="Pfam" id="PF02042">
    <property type="entry name" value="RWP-RK"/>
    <property type="match status" value="1"/>
</dbReference>
<dbReference type="PANTHER" id="PTHR32002:SF41">
    <property type="entry name" value="PROTEIN NLP8"/>
    <property type="match status" value="1"/>
</dbReference>
<dbReference type="SUPFAM" id="SSF54277">
    <property type="entry name" value="CAD &amp; PB1 domains"/>
    <property type="match status" value="1"/>
</dbReference>
<reference evidence="8" key="1">
    <citation type="submission" date="2021-08" db="EMBL/GenBank/DDBJ databases">
        <title>WGS assembly of Ceratopteris richardii.</title>
        <authorList>
            <person name="Marchant D.B."/>
            <person name="Chen G."/>
            <person name="Jenkins J."/>
            <person name="Shu S."/>
            <person name="Leebens-Mack J."/>
            <person name="Grimwood J."/>
            <person name="Schmutz J."/>
            <person name="Soltis P."/>
            <person name="Soltis D."/>
            <person name="Chen Z.-H."/>
        </authorList>
    </citation>
    <scope>NUCLEOTIDE SEQUENCE</scope>
    <source>
        <strain evidence="8">Whitten #5841</strain>
        <tissue evidence="8">Leaf</tissue>
    </source>
</reference>
<dbReference type="SMART" id="SM00666">
    <property type="entry name" value="PB1"/>
    <property type="match status" value="1"/>
</dbReference>
<keyword evidence="9" id="KW-1185">Reference proteome</keyword>
<dbReference type="OrthoDB" id="6270329at2759"/>
<keyword evidence="4" id="KW-0539">Nucleus</keyword>
<keyword evidence="3" id="KW-0804">Transcription</keyword>
<evidence type="ECO:0000259" key="7">
    <source>
        <dbReference type="PROSITE" id="PS51745"/>
    </source>
</evidence>
<feature type="region of interest" description="Disordered" evidence="5">
    <location>
        <begin position="738"/>
        <end position="758"/>
    </location>
</feature>
<name>A0A8T2S7X2_CERRI</name>
<evidence type="ECO:0000313" key="9">
    <source>
        <dbReference type="Proteomes" id="UP000825935"/>
    </source>
</evidence>
<organism evidence="8 9">
    <name type="scientific">Ceratopteris richardii</name>
    <name type="common">Triangle waterfern</name>
    <dbReference type="NCBI Taxonomy" id="49495"/>
    <lineage>
        <taxon>Eukaryota</taxon>
        <taxon>Viridiplantae</taxon>
        <taxon>Streptophyta</taxon>
        <taxon>Embryophyta</taxon>
        <taxon>Tracheophyta</taxon>
        <taxon>Polypodiopsida</taxon>
        <taxon>Polypodiidae</taxon>
        <taxon>Polypodiales</taxon>
        <taxon>Pteridineae</taxon>
        <taxon>Pteridaceae</taxon>
        <taxon>Parkerioideae</taxon>
        <taxon>Ceratopteris</taxon>
    </lineage>
</organism>
<dbReference type="InterPro" id="IPR055081">
    <property type="entry name" value="NLP1-9_GAF"/>
</dbReference>
<dbReference type="GO" id="GO:0003700">
    <property type="term" value="F:DNA-binding transcription factor activity"/>
    <property type="evidence" value="ECO:0007669"/>
    <property type="project" value="InterPro"/>
</dbReference>
<dbReference type="Pfam" id="PF22922">
    <property type="entry name" value="GAF_NLP"/>
    <property type="match status" value="1"/>
</dbReference>
<dbReference type="EMBL" id="CM035426">
    <property type="protein sequence ID" value="KAH7314775.1"/>
    <property type="molecule type" value="Genomic_DNA"/>
</dbReference>
<evidence type="ECO:0000256" key="3">
    <source>
        <dbReference type="ARBA" id="ARBA00023163"/>
    </source>
</evidence>
<comment type="caution">
    <text evidence="8">The sequence shown here is derived from an EMBL/GenBank/DDBJ whole genome shotgun (WGS) entry which is preliminary data.</text>
</comment>
<gene>
    <name evidence="8" type="ORF">KP509_21G019500</name>
</gene>
<feature type="compositionally biased region" description="Polar residues" evidence="5">
    <location>
        <begin position="1018"/>
        <end position="1030"/>
    </location>
</feature>
<keyword evidence="1" id="KW-0805">Transcription regulation</keyword>
<dbReference type="GO" id="GO:0003677">
    <property type="term" value="F:DNA binding"/>
    <property type="evidence" value="ECO:0007669"/>
    <property type="project" value="UniProtKB-KW"/>
</dbReference>
<evidence type="ECO:0000256" key="4">
    <source>
        <dbReference type="ARBA" id="ARBA00023242"/>
    </source>
</evidence>
<feature type="domain" description="RWP-RK" evidence="6">
    <location>
        <begin position="749"/>
        <end position="834"/>
    </location>
</feature>
<keyword evidence="2" id="KW-0238">DNA-binding</keyword>
<evidence type="ECO:0000256" key="1">
    <source>
        <dbReference type="ARBA" id="ARBA00023015"/>
    </source>
</evidence>
<evidence type="ECO:0000256" key="5">
    <source>
        <dbReference type="SAM" id="MobiDB-lite"/>
    </source>
</evidence>
<dbReference type="AlphaFoldDB" id="A0A8T2S7X2"/>
<dbReference type="Pfam" id="PF00564">
    <property type="entry name" value="PB1"/>
    <property type="match status" value="1"/>
</dbReference>
<dbReference type="Gene3D" id="3.10.20.90">
    <property type="entry name" value="Phosphatidylinositol 3-kinase Catalytic Subunit, Chain A, domain 1"/>
    <property type="match status" value="1"/>
</dbReference>
<dbReference type="InterPro" id="IPR045012">
    <property type="entry name" value="NLP"/>
</dbReference>
<feature type="region of interest" description="Disordered" evidence="5">
    <location>
        <begin position="1004"/>
        <end position="1030"/>
    </location>
</feature>
<evidence type="ECO:0000313" key="8">
    <source>
        <dbReference type="EMBL" id="KAH7314775.1"/>
    </source>
</evidence>
<dbReference type="Proteomes" id="UP000825935">
    <property type="component" value="Chromosome 21"/>
</dbReference>
<protein>
    <submittedName>
        <fullName evidence="8">Uncharacterized protein</fullName>
    </submittedName>
</protein>
<evidence type="ECO:0000256" key="2">
    <source>
        <dbReference type="ARBA" id="ARBA00023125"/>
    </source>
</evidence>
<dbReference type="PROSITE" id="PS51745">
    <property type="entry name" value="PB1"/>
    <property type="match status" value="1"/>
</dbReference>